<dbReference type="Proteomes" id="UP000694865">
    <property type="component" value="Unplaced"/>
</dbReference>
<evidence type="ECO:0000256" key="1">
    <source>
        <dbReference type="ARBA" id="ARBA00022679"/>
    </source>
</evidence>
<keyword evidence="2" id="KW-0325">Glycoprotein</keyword>
<dbReference type="RefSeq" id="XP_002731066.1">
    <property type="nucleotide sequence ID" value="XM_002731020.2"/>
</dbReference>
<reference evidence="6" key="1">
    <citation type="submission" date="2025-08" db="UniProtKB">
        <authorList>
            <consortium name="RefSeq"/>
        </authorList>
    </citation>
    <scope>IDENTIFICATION</scope>
    <source>
        <tissue evidence="6">Testes</tissue>
    </source>
</reference>
<gene>
    <name evidence="6" type="primary">LOC100368555</name>
</gene>
<evidence type="ECO:0000313" key="6">
    <source>
        <dbReference type="RefSeq" id="XP_002731066.1"/>
    </source>
</evidence>
<dbReference type="InterPro" id="IPR027417">
    <property type="entry name" value="P-loop_NTPase"/>
</dbReference>
<keyword evidence="1" id="KW-0808">Transferase</keyword>
<keyword evidence="5" id="KW-1185">Reference proteome</keyword>
<keyword evidence="3" id="KW-1133">Transmembrane helix</keyword>
<proteinExistence type="predicted"/>
<protein>
    <submittedName>
        <fullName evidence="6">Heparan sulfate glucosamine 3-O-sulfotransferase 5-like</fullName>
    </submittedName>
</protein>
<evidence type="ECO:0000259" key="4">
    <source>
        <dbReference type="Pfam" id="PF00685"/>
    </source>
</evidence>
<evidence type="ECO:0000256" key="2">
    <source>
        <dbReference type="ARBA" id="ARBA00023180"/>
    </source>
</evidence>
<feature type="domain" description="Sulfotransferase" evidence="4">
    <location>
        <begin position="145"/>
        <end position="379"/>
    </location>
</feature>
<keyword evidence="3" id="KW-0812">Transmembrane</keyword>
<dbReference type="Gene3D" id="3.40.50.300">
    <property type="entry name" value="P-loop containing nucleotide triphosphate hydrolases"/>
    <property type="match status" value="1"/>
</dbReference>
<dbReference type="PANTHER" id="PTHR10605:SF72">
    <property type="entry name" value="HEPARAN SULFATE 3-O SULFOTRANSFERASE-B, ISOFORM A"/>
    <property type="match status" value="1"/>
</dbReference>
<evidence type="ECO:0000313" key="5">
    <source>
        <dbReference type="Proteomes" id="UP000694865"/>
    </source>
</evidence>
<dbReference type="GeneID" id="100368555"/>
<dbReference type="Pfam" id="PF00685">
    <property type="entry name" value="Sulfotransfer_1"/>
    <property type="match status" value="1"/>
</dbReference>
<name>A0ABM0GJ92_SACKO</name>
<dbReference type="PANTHER" id="PTHR10605">
    <property type="entry name" value="HEPARAN SULFATE SULFOTRANSFERASE"/>
    <property type="match status" value="1"/>
</dbReference>
<evidence type="ECO:0000256" key="3">
    <source>
        <dbReference type="SAM" id="Phobius"/>
    </source>
</evidence>
<feature type="transmembrane region" description="Helical" evidence="3">
    <location>
        <begin position="36"/>
        <end position="57"/>
    </location>
</feature>
<dbReference type="SUPFAM" id="SSF52540">
    <property type="entry name" value="P-loop containing nucleoside triphosphate hydrolases"/>
    <property type="match status" value="1"/>
</dbReference>
<sequence length="410" mass="48163">MDRPQASLATVILQNASLIKEKVEDSLHRAFSRRGFYKWALGYLTLFTCLALVVSMAKSPRGDRATTRSLLAEKSSLTNLLNDSEYVHGVVSDDYTTWDASFDAKRYMVERWKTSCYYPTHPIYRLNKLLKVDEMKRRGCVRRLPEVVIAGVRKCGTGTLLRFLNFHPHLVGPKDETHYFDSLTEHGVQWYREQMPFSSRLQMTIEKTPTYYFRPFDAPKRIRQTLSSNVRILVILCDPVRRIVSDYVEFINKTDKAEQDYMQRKTLAESIESTVFEQARPDNVNTHNEMVDVGIYVKYLFRWLEQFPRSQIHFIDGDNFRNNPAEELQKVEKFLGVRPFFREEHFRKDSVKGQYCMAFPQMTCMPSSKGREHPELKEWAKKRLCEFYSPFDRALATLVKQNFTWIGKNC</sequence>
<keyword evidence="3" id="KW-0472">Membrane</keyword>
<accession>A0ABM0GJ92</accession>
<dbReference type="InterPro" id="IPR000863">
    <property type="entry name" value="Sulfotransferase_dom"/>
</dbReference>
<dbReference type="InterPro" id="IPR037359">
    <property type="entry name" value="NST/OST"/>
</dbReference>
<organism evidence="5 6">
    <name type="scientific">Saccoglossus kowalevskii</name>
    <name type="common">Acorn worm</name>
    <dbReference type="NCBI Taxonomy" id="10224"/>
    <lineage>
        <taxon>Eukaryota</taxon>
        <taxon>Metazoa</taxon>
        <taxon>Hemichordata</taxon>
        <taxon>Enteropneusta</taxon>
        <taxon>Harrimaniidae</taxon>
        <taxon>Saccoglossus</taxon>
    </lineage>
</organism>